<name>A0AA94H1N1_9ENTR</name>
<accession>A0AA94H1N1</accession>
<dbReference type="Proteomes" id="UP000182314">
    <property type="component" value="Unassembled WGS sequence"/>
</dbReference>
<dbReference type="KEGG" id="kor:AWR26_14400"/>
<dbReference type="Proteomes" id="UP000078227">
    <property type="component" value="Chromosome"/>
</dbReference>
<feature type="compositionally biased region" description="Low complexity" evidence="1">
    <location>
        <begin position="509"/>
        <end position="518"/>
    </location>
</feature>
<dbReference type="GO" id="GO:0016787">
    <property type="term" value="F:hydrolase activity"/>
    <property type="evidence" value="ECO:0007669"/>
    <property type="project" value="UniProtKB-KW"/>
</dbReference>
<dbReference type="AlphaFoldDB" id="A0AA94H1N1"/>
<dbReference type="EMBL" id="CP014007">
    <property type="protein sequence ID" value="ANI83288.1"/>
    <property type="molecule type" value="Genomic_DNA"/>
</dbReference>
<protein>
    <submittedName>
        <fullName evidence="2">Glycoside hydrolase family 104 protein</fullName>
    </submittedName>
    <submittedName>
        <fullName evidence="3">Muramidase (Phage lambda lysozyme)</fullName>
    </submittedName>
</protein>
<dbReference type="EMBL" id="FOKO01000002">
    <property type="protein sequence ID" value="SFC03614.1"/>
    <property type="molecule type" value="Genomic_DNA"/>
</dbReference>
<proteinExistence type="predicted"/>
<dbReference type="InterPro" id="IPR023346">
    <property type="entry name" value="Lysozyme-like_dom_sf"/>
</dbReference>
<gene>
    <name evidence="2" type="ORF">AWR26_14400</name>
    <name evidence="3" type="ORF">SAMN05216286_1375</name>
</gene>
<evidence type="ECO:0000256" key="1">
    <source>
        <dbReference type="SAM" id="MobiDB-lite"/>
    </source>
</evidence>
<sequence length="565" mass="60672">MAESSETIDSLLVSLGLETDAKSFEKGATAIKSVTDGMLQLAAIAGVGMGMKALTSGVANSALEMQRLSNNTGFTIRQIQGLEMAMRRLNLSPDAAHDIAKAIPDLQRKARYGELNDKAYWNGAFNPGEFANMAPDQGLQYLSDAYQKMNRDQRAFLQEGAGLGRDSPITRLLEMGPKFLSDSQAKSDANPYKIDAQLLKNSQIFNDEMADLSRNFEVLAYSMGSKLLPIVNSVLDVINSFIKENPGVSQALLTAGGVAGTAGALKIGGRLLGFGGGSSSGSGGGWLSRFLLNPFTVGAAAAITPGNAFVDEKDARAMSNPALNRGRSDGGGVTPYEAYLRQKKGGDLHGAIDNPNARAYLDAISRAEGTAALPGGGYNTMFGGEQFGDLSDHPRVLKPFRQTDGTMNQTSAAGRYQFTQTSWDEAAQALGLTDFSPRSQDMAALWLIQRAGQLDNVLSGDFMTATNHLGGVWASLPSSPYAQPKRSQEEMENYYIPDYVQRRSQAPYSPSVSRSESSQPTQVTQRNEFNISGLGLDEKQVRHVAEEVVVEAANTLERSFNKNRG</sequence>
<evidence type="ECO:0000313" key="2">
    <source>
        <dbReference type="EMBL" id="ANI83288.1"/>
    </source>
</evidence>
<feature type="region of interest" description="Disordered" evidence="1">
    <location>
        <begin position="505"/>
        <end position="527"/>
    </location>
</feature>
<evidence type="ECO:0000313" key="3">
    <source>
        <dbReference type="EMBL" id="SFC03614.1"/>
    </source>
</evidence>
<evidence type="ECO:0000313" key="5">
    <source>
        <dbReference type="Proteomes" id="UP000182314"/>
    </source>
</evidence>
<dbReference type="Gene3D" id="1.10.530.10">
    <property type="match status" value="1"/>
</dbReference>
<organism evidence="3 5">
    <name type="scientific">Kosakonia oryzae</name>
    <dbReference type="NCBI Taxonomy" id="497725"/>
    <lineage>
        <taxon>Bacteria</taxon>
        <taxon>Pseudomonadati</taxon>
        <taxon>Pseudomonadota</taxon>
        <taxon>Gammaproteobacteria</taxon>
        <taxon>Enterobacterales</taxon>
        <taxon>Enterobacteriaceae</taxon>
        <taxon>Kosakonia</taxon>
    </lineage>
</organism>
<evidence type="ECO:0000313" key="4">
    <source>
        <dbReference type="Proteomes" id="UP000078227"/>
    </source>
</evidence>
<dbReference type="SUPFAM" id="SSF53955">
    <property type="entry name" value="Lysozyme-like"/>
    <property type="match status" value="1"/>
</dbReference>
<dbReference type="CDD" id="cd00736">
    <property type="entry name" value="lambda_lys-like"/>
    <property type="match status" value="1"/>
</dbReference>
<keyword evidence="2" id="KW-0378">Hydrolase</keyword>
<reference evidence="3 5" key="1">
    <citation type="submission" date="2016-10" db="EMBL/GenBank/DDBJ databases">
        <authorList>
            <person name="Varghese N."/>
            <person name="Submissions S."/>
        </authorList>
    </citation>
    <scope>NUCLEOTIDE SEQUENCE [LARGE SCALE GENOMIC DNA]</scope>
    <source>
        <strain evidence="3 5">CGMCC 1.7012</strain>
    </source>
</reference>
<dbReference type="RefSeq" id="WP_064566908.1">
    <property type="nucleotide sequence ID" value="NZ_CP014007.2"/>
</dbReference>
<reference evidence="2 4" key="2">
    <citation type="submission" date="2021-03" db="EMBL/GenBank/DDBJ databases">
        <authorList>
            <person name="Li Y."/>
            <person name="Li S."/>
            <person name="Chen M."/>
            <person name="Peng G."/>
            <person name="Tan Z."/>
            <person name="An Q."/>
        </authorList>
    </citation>
    <scope>NUCLEOTIDE SEQUENCE [LARGE SCALE GENOMIC DNA]</scope>
    <source>
        <strain evidence="2 4">Ola 51</strain>
    </source>
</reference>
<keyword evidence="4" id="KW-1185">Reference proteome</keyword>